<feature type="domain" description="D-isomer specific 2-hydroxyacid dehydrogenase NAD-binding" evidence="1">
    <location>
        <begin position="112"/>
        <end position="220"/>
    </location>
</feature>
<name>A0A6A3C1E5_HIBSY</name>
<dbReference type="Pfam" id="PF02826">
    <property type="entry name" value="2-Hacid_dh_C"/>
    <property type="match status" value="1"/>
</dbReference>
<evidence type="ECO:0000313" key="2">
    <source>
        <dbReference type="EMBL" id="KAE8721458.1"/>
    </source>
</evidence>
<evidence type="ECO:0000259" key="1">
    <source>
        <dbReference type="Pfam" id="PF02826"/>
    </source>
</evidence>
<dbReference type="InterPro" id="IPR036291">
    <property type="entry name" value="NAD(P)-bd_dom_sf"/>
</dbReference>
<comment type="caution">
    <text evidence="2">The sequence shown here is derived from an EMBL/GenBank/DDBJ whole genome shotgun (WGS) entry which is preliminary data.</text>
</comment>
<protein>
    <submittedName>
        <fullName evidence="2">C-terminal binding protein AN</fullName>
    </submittedName>
</protein>
<dbReference type="Gene3D" id="3.40.50.720">
    <property type="entry name" value="NAD(P)-binding Rossmann-like Domain"/>
    <property type="match status" value="2"/>
</dbReference>
<keyword evidence="3" id="KW-1185">Reference proteome</keyword>
<evidence type="ECO:0000313" key="3">
    <source>
        <dbReference type="Proteomes" id="UP000436088"/>
    </source>
</evidence>
<dbReference type="InterPro" id="IPR006140">
    <property type="entry name" value="D-isomer_DH_NAD-bd"/>
</dbReference>
<dbReference type="PANTHER" id="PTHR43254:SF3">
    <property type="entry name" value="C-TERMINAL BINDING PROTEIN AN"/>
    <property type="match status" value="1"/>
</dbReference>
<reference evidence="2" key="1">
    <citation type="submission" date="2019-09" db="EMBL/GenBank/DDBJ databases">
        <title>Draft genome information of white flower Hibiscus syriacus.</title>
        <authorList>
            <person name="Kim Y.-M."/>
        </authorList>
    </citation>
    <scope>NUCLEOTIDE SEQUENCE [LARGE SCALE GENOMIC DNA]</scope>
    <source>
        <strain evidence="2">YM2019G1</strain>
    </source>
</reference>
<dbReference type="InterPro" id="IPR045015">
    <property type="entry name" value="AN-like"/>
</dbReference>
<proteinExistence type="predicted"/>
<dbReference type="SUPFAM" id="SSF51735">
    <property type="entry name" value="NAD(P)-binding Rossmann-fold domains"/>
    <property type="match status" value="1"/>
</dbReference>
<dbReference type="GO" id="GO:0000226">
    <property type="term" value="P:microtubule cytoskeleton organization"/>
    <property type="evidence" value="ECO:0007669"/>
    <property type="project" value="InterPro"/>
</dbReference>
<dbReference type="Proteomes" id="UP000436088">
    <property type="component" value="Unassembled WGS sequence"/>
</dbReference>
<accession>A0A6A3C1E5</accession>
<dbReference type="PANTHER" id="PTHR43254">
    <property type="entry name" value="C-TERMINAL BINDING PROTEIN AN-RELATED"/>
    <property type="match status" value="1"/>
</dbReference>
<dbReference type="EMBL" id="VEPZ02000623">
    <property type="protein sequence ID" value="KAE8721458.1"/>
    <property type="molecule type" value="Genomic_DNA"/>
</dbReference>
<sequence>MRHRDNPAPLPLVLNCIEDCSLEQESLAGVALVHHVPLSCLNDGKIEAAVVVLLHSLSYLSRAAQRRLRPYHLILCLGSSDRAVDSSLAADLGLHLVHVDASRVEEIADTVMALFLGLLRRTHLLSRHALSASGWLGSVQPLCRGMRRCRGLVLGIVGRSASARSLASRSLAFKMSVFYYDIVEENGKVSVSCIAFPPAARRMDTLNDLLAASDLISLHSSWLCFTENLNGCSWQIRSHAQKYFLKAQKNWTAEHVPPRPKRKAAHPYPQKAPKNVALYPKSKYRFNLHLHCLNMIIPTNQIHHLCSEIQLPSQLGLPGVMTLCRLSPCLKPLKMMLYFPDQIWHPTLVIVVVMKALRELGQLVKQLPEGIMGSNLEFCQIFLRCMLSLAVSLTPVQSPEFEVHRRLLSTYDVGSKGVNLSSSYDGIRTCKSATAIPTA</sequence>
<organism evidence="2 3">
    <name type="scientific">Hibiscus syriacus</name>
    <name type="common">Rose of Sharon</name>
    <dbReference type="NCBI Taxonomy" id="106335"/>
    <lineage>
        <taxon>Eukaryota</taxon>
        <taxon>Viridiplantae</taxon>
        <taxon>Streptophyta</taxon>
        <taxon>Embryophyta</taxon>
        <taxon>Tracheophyta</taxon>
        <taxon>Spermatophyta</taxon>
        <taxon>Magnoliopsida</taxon>
        <taxon>eudicotyledons</taxon>
        <taxon>Gunneridae</taxon>
        <taxon>Pentapetalae</taxon>
        <taxon>rosids</taxon>
        <taxon>malvids</taxon>
        <taxon>Malvales</taxon>
        <taxon>Malvaceae</taxon>
        <taxon>Malvoideae</taxon>
        <taxon>Hibiscus</taxon>
    </lineage>
</organism>
<dbReference type="GO" id="GO:0051287">
    <property type="term" value="F:NAD binding"/>
    <property type="evidence" value="ECO:0007669"/>
    <property type="project" value="InterPro"/>
</dbReference>
<gene>
    <name evidence="2" type="ORF">F3Y22_tig00015910pilonHSYRG00010</name>
</gene>
<dbReference type="AlphaFoldDB" id="A0A6A3C1E5"/>